<keyword evidence="3" id="KW-1185">Reference proteome</keyword>
<evidence type="ECO:0000313" key="2">
    <source>
        <dbReference type="EMBL" id="KHN70977.1"/>
    </source>
</evidence>
<proteinExistence type="predicted"/>
<evidence type="ECO:0000313" key="3">
    <source>
        <dbReference type="Proteomes" id="UP000031036"/>
    </source>
</evidence>
<comment type="caution">
    <text evidence="2">The sequence shown here is derived from an EMBL/GenBank/DDBJ whole genome shotgun (WGS) entry which is preliminary data.</text>
</comment>
<keyword evidence="1" id="KW-1133">Transmembrane helix</keyword>
<keyword evidence="1" id="KW-0812">Transmembrane</keyword>
<feature type="transmembrane region" description="Helical" evidence="1">
    <location>
        <begin position="70"/>
        <end position="91"/>
    </location>
</feature>
<evidence type="ECO:0000256" key="1">
    <source>
        <dbReference type="SAM" id="Phobius"/>
    </source>
</evidence>
<dbReference type="EMBL" id="JPKZ01022846">
    <property type="protein sequence ID" value="KHN70977.1"/>
    <property type="molecule type" value="Genomic_DNA"/>
</dbReference>
<gene>
    <name evidence="2" type="ORF">Tcan_17652</name>
</gene>
<organism evidence="2 3">
    <name type="scientific">Toxocara canis</name>
    <name type="common">Canine roundworm</name>
    <dbReference type="NCBI Taxonomy" id="6265"/>
    <lineage>
        <taxon>Eukaryota</taxon>
        <taxon>Metazoa</taxon>
        <taxon>Ecdysozoa</taxon>
        <taxon>Nematoda</taxon>
        <taxon>Chromadorea</taxon>
        <taxon>Rhabditida</taxon>
        <taxon>Spirurina</taxon>
        <taxon>Ascaridomorpha</taxon>
        <taxon>Ascaridoidea</taxon>
        <taxon>Toxocaridae</taxon>
        <taxon>Toxocara</taxon>
    </lineage>
</organism>
<keyword evidence="1" id="KW-0472">Membrane</keyword>
<reference evidence="2 3" key="1">
    <citation type="submission" date="2014-11" db="EMBL/GenBank/DDBJ databases">
        <title>Genetic blueprint of the zoonotic pathogen Toxocara canis.</title>
        <authorList>
            <person name="Zhu X.-Q."/>
            <person name="Korhonen P.K."/>
            <person name="Cai H."/>
            <person name="Young N.D."/>
            <person name="Nejsum P."/>
            <person name="von Samson-Himmelstjerna G."/>
            <person name="Boag P.R."/>
            <person name="Tan P."/>
            <person name="Li Q."/>
            <person name="Min J."/>
            <person name="Yang Y."/>
            <person name="Wang X."/>
            <person name="Fang X."/>
            <person name="Hall R.S."/>
            <person name="Hofmann A."/>
            <person name="Sternberg P.W."/>
            <person name="Jex A.R."/>
            <person name="Gasser R.B."/>
        </authorList>
    </citation>
    <scope>NUCLEOTIDE SEQUENCE [LARGE SCALE GENOMIC DNA]</scope>
    <source>
        <strain evidence="2">PN_DK_2014</strain>
    </source>
</reference>
<protein>
    <submittedName>
        <fullName evidence="2">Uncharacterized protein</fullName>
    </submittedName>
</protein>
<dbReference type="Proteomes" id="UP000031036">
    <property type="component" value="Unassembled WGS sequence"/>
</dbReference>
<accession>A0A0B2UPB9</accession>
<sequence length="101" mass="11728">MARLLHLVDDFSYRVIHVWGKNRRHGLPTPGILAKRGFHPHLRFFLNTATLSEVPTPPHPEFLFFDFHSLRAQAVLFNVSTLFVVCVGNWYRTAKIFERPG</sequence>
<dbReference type="AlphaFoldDB" id="A0A0B2UPB9"/>
<name>A0A0B2UPB9_TOXCA</name>